<feature type="domain" description="Protein kinase" evidence="11">
    <location>
        <begin position="22"/>
        <end position="292"/>
    </location>
</feature>
<keyword evidence="6 9" id="KW-0067">ATP-binding</keyword>
<evidence type="ECO:0000256" key="1">
    <source>
        <dbReference type="ARBA" id="ARBA00012513"/>
    </source>
</evidence>
<dbReference type="InterPro" id="IPR017441">
    <property type="entry name" value="Protein_kinase_ATP_BS"/>
</dbReference>
<keyword evidence="3" id="KW-0808">Transferase</keyword>
<reference evidence="12" key="1">
    <citation type="journal article" date="2009" name="Curr. Biol.">
        <title>Conserved functions for Mos in eumetazoan oocyte maturation revealed by studies in a cnidarian.</title>
        <authorList>
            <person name="Amiel A."/>
            <person name="Leclere L."/>
            <person name="Robert L."/>
            <person name="Chevalier S."/>
            <person name="Houliston E."/>
        </authorList>
    </citation>
    <scope>NUCLEOTIDE SEQUENCE</scope>
</reference>
<evidence type="ECO:0000256" key="3">
    <source>
        <dbReference type="ARBA" id="ARBA00022679"/>
    </source>
</evidence>
<name>C0J9J0_PLEPI</name>
<dbReference type="Gene3D" id="1.10.510.10">
    <property type="entry name" value="Transferase(Phosphotransferase) domain 1"/>
    <property type="match status" value="1"/>
</dbReference>
<keyword evidence="5 12" id="KW-0418">Kinase</keyword>
<sequence length="292" mass="32873">MIDRVSTDEDCSRETEILLSHLRLKRKIGYGGFGYVYEGTYRGTKVAVKKMHSNRRNRMLVLESLRAELFVVRMNLSHPNIVRTLGTTSSGPEVDDLPFLVMEFAGRRNLQCVINNTEEEIISPCRRTKYAAQVCRALEYTHSKGIVHLDVKPANVIVDDSDTCKLGDFGCAQRLGDSGNEFTASPSITGTTVYRAPELLRGFCPQTSADIYSVGVLCWTLLTREVPYGAENLQVITWGVVMLNLRPDSHNLAREDQGEAEYQELYKDCWEAEPTSRPTASEFLERLQNIAP</sequence>
<dbReference type="PIRSF" id="PIRSF000654">
    <property type="entry name" value="Integrin-linked_kinase"/>
    <property type="match status" value="1"/>
</dbReference>
<dbReference type="AlphaFoldDB" id="C0J9J0"/>
<dbReference type="PROSITE" id="PS00108">
    <property type="entry name" value="PROTEIN_KINASE_ST"/>
    <property type="match status" value="1"/>
</dbReference>
<dbReference type="EMBL" id="FJ026394">
    <property type="protein sequence ID" value="ACM68727.1"/>
    <property type="molecule type" value="mRNA"/>
</dbReference>
<gene>
    <name evidence="12" type="primary">Mos</name>
</gene>
<organism evidence="12">
    <name type="scientific">Pleurobrachia pileus</name>
    <name type="common">Sea gooseberry</name>
    <name type="synonym">Beroe pileus</name>
    <dbReference type="NCBI Taxonomy" id="140457"/>
    <lineage>
        <taxon>Eukaryota</taxon>
        <taxon>Metazoa</taxon>
        <taxon>Ctenophora</taxon>
        <taxon>Tentaculata</taxon>
        <taxon>Cydippida</taxon>
        <taxon>Pleurobrachiidae</taxon>
        <taxon>Pleurobrachia</taxon>
    </lineage>
</organism>
<dbReference type="InterPro" id="IPR011009">
    <property type="entry name" value="Kinase-like_dom_sf"/>
</dbReference>
<dbReference type="Pfam" id="PF00069">
    <property type="entry name" value="Pkinase"/>
    <property type="match status" value="1"/>
</dbReference>
<dbReference type="InterPro" id="IPR000719">
    <property type="entry name" value="Prot_kinase_dom"/>
</dbReference>
<keyword evidence="4 9" id="KW-0547">Nucleotide-binding</keyword>
<dbReference type="InterPro" id="IPR051681">
    <property type="entry name" value="Ser/Thr_Kinases-Pseudokinases"/>
</dbReference>
<dbReference type="GO" id="GO:0005524">
    <property type="term" value="F:ATP binding"/>
    <property type="evidence" value="ECO:0007669"/>
    <property type="project" value="UniProtKB-UniRule"/>
</dbReference>
<dbReference type="SMR" id="C0J9J0"/>
<dbReference type="PANTHER" id="PTHR44329">
    <property type="entry name" value="SERINE/THREONINE-PROTEIN KINASE TNNI3K-RELATED"/>
    <property type="match status" value="1"/>
</dbReference>
<comment type="catalytic activity">
    <reaction evidence="7">
        <text>L-threonyl-[protein] + ATP = O-phospho-L-threonyl-[protein] + ADP + H(+)</text>
        <dbReference type="Rhea" id="RHEA:46608"/>
        <dbReference type="Rhea" id="RHEA-COMP:11060"/>
        <dbReference type="Rhea" id="RHEA-COMP:11605"/>
        <dbReference type="ChEBI" id="CHEBI:15378"/>
        <dbReference type="ChEBI" id="CHEBI:30013"/>
        <dbReference type="ChEBI" id="CHEBI:30616"/>
        <dbReference type="ChEBI" id="CHEBI:61977"/>
        <dbReference type="ChEBI" id="CHEBI:456216"/>
        <dbReference type="EC" id="2.7.11.1"/>
    </reaction>
</comment>
<dbReference type="PROSITE" id="PS00107">
    <property type="entry name" value="PROTEIN_KINASE_ATP"/>
    <property type="match status" value="1"/>
</dbReference>
<evidence type="ECO:0000256" key="10">
    <source>
        <dbReference type="RuleBase" id="RU000304"/>
    </source>
</evidence>
<evidence type="ECO:0000259" key="11">
    <source>
        <dbReference type="PROSITE" id="PS50011"/>
    </source>
</evidence>
<proteinExistence type="evidence at transcript level"/>
<comment type="catalytic activity">
    <reaction evidence="8">
        <text>L-seryl-[protein] + ATP = O-phospho-L-seryl-[protein] + ADP + H(+)</text>
        <dbReference type="Rhea" id="RHEA:17989"/>
        <dbReference type="Rhea" id="RHEA-COMP:9863"/>
        <dbReference type="Rhea" id="RHEA-COMP:11604"/>
        <dbReference type="ChEBI" id="CHEBI:15378"/>
        <dbReference type="ChEBI" id="CHEBI:29999"/>
        <dbReference type="ChEBI" id="CHEBI:30616"/>
        <dbReference type="ChEBI" id="CHEBI:83421"/>
        <dbReference type="ChEBI" id="CHEBI:456216"/>
        <dbReference type="EC" id="2.7.11.1"/>
    </reaction>
</comment>
<evidence type="ECO:0000256" key="4">
    <source>
        <dbReference type="ARBA" id="ARBA00022741"/>
    </source>
</evidence>
<accession>C0J9J0</accession>
<evidence type="ECO:0000256" key="7">
    <source>
        <dbReference type="ARBA" id="ARBA00047899"/>
    </source>
</evidence>
<evidence type="ECO:0000256" key="9">
    <source>
        <dbReference type="PROSITE-ProRule" id="PRU10141"/>
    </source>
</evidence>
<evidence type="ECO:0000256" key="8">
    <source>
        <dbReference type="ARBA" id="ARBA00048679"/>
    </source>
</evidence>
<dbReference type="InterPro" id="IPR008271">
    <property type="entry name" value="Ser/Thr_kinase_AS"/>
</dbReference>
<protein>
    <recommendedName>
        <fullName evidence="1">non-specific serine/threonine protein kinase</fullName>
        <ecNumber evidence="1">2.7.11.1</ecNumber>
    </recommendedName>
</protein>
<dbReference type="PANTHER" id="PTHR44329:SF285">
    <property type="entry name" value="V-MOS MOLONEY MURINE SARCOMA VIRAL ONCO HOMOLOG"/>
    <property type="match status" value="1"/>
</dbReference>
<dbReference type="SUPFAM" id="SSF56112">
    <property type="entry name" value="Protein kinase-like (PK-like)"/>
    <property type="match status" value="1"/>
</dbReference>
<keyword evidence="2 10" id="KW-0723">Serine/threonine-protein kinase</keyword>
<comment type="similarity">
    <text evidence="10">Belongs to the protein kinase superfamily.</text>
</comment>
<evidence type="ECO:0000256" key="6">
    <source>
        <dbReference type="ARBA" id="ARBA00022840"/>
    </source>
</evidence>
<dbReference type="GO" id="GO:0004674">
    <property type="term" value="F:protein serine/threonine kinase activity"/>
    <property type="evidence" value="ECO:0007669"/>
    <property type="project" value="UniProtKB-KW"/>
</dbReference>
<evidence type="ECO:0000256" key="2">
    <source>
        <dbReference type="ARBA" id="ARBA00022527"/>
    </source>
</evidence>
<dbReference type="SMART" id="SM00220">
    <property type="entry name" value="S_TKc"/>
    <property type="match status" value="1"/>
</dbReference>
<dbReference type="PROSITE" id="PS50011">
    <property type="entry name" value="PROTEIN_KINASE_DOM"/>
    <property type="match status" value="1"/>
</dbReference>
<evidence type="ECO:0000313" key="12">
    <source>
        <dbReference type="EMBL" id="ACM68727.1"/>
    </source>
</evidence>
<dbReference type="EC" id="2.7.11.1" evidence="1"/>
<evidence type="ECO:0000256" key="5">
    <source>
        <dbReference type="ARBA" id="ARBA00022777"/>
    </source>
</evidence>
<feature type="binding site" evidence="9">
    <location>
        <position position="50"/>
    </location>
    <ligand>
        <name>ATP</name>
        <dbReference type="ChEBI" id="CHEBI:30616"/>
    </ligand>
</feature>
<dbReference type="Gene3D" id="3.30.200.20">
    <property type="entry name" value="Phosphorylase Kinase, domain 1"/>
    <property type="match status" value="1"/>
</dbReference>